<evidence type="ECO:0000313" key="9">
    <source>
        <dbReference type="Proteomes" id="UP001523401"/>
    </source>
</evidence>
<dbReference type="InterPro" id="IPR029058">
    <property type="entry name" value="AB_hydrolase_fold"/>
</dbReference>
<evidence type="ECO:0000256" key="6">
    <source>
        <dbReference type="NCBIfam" id="TIGR02821"/>
    </source>
</evidence>
<gene>
    <name evidence="8" type="primary">fghA</name>
    <name evidence="8" type="ORF">NF685_02635</name>
</gene>
<dbReference type="EC" id="3.1.2.12" evidence="2 6"/>
<sequence length="282" mass="30740">MEIVSAQRCHEGEVRTYAHQSSALGLKASFSVFLPAQALRGEKCPVLFLLAGLTCTHETFLQKSTIIGEAAAYGLVLVAPDTSPRGAHVPGEDESYDLGTGAGFYLDALQKPWSAHYRMGSYVSDELPALIRTFPGLADAPFGIMGHSMGGHGALVHGLHRPALWRSVSALAPIVHPSVVPWGEKAFTAYLGTDKARWAEWDAVSLLQSGRKHPCEILIDQGTADQFLARELQPDLFEDAASAARQFLRLRYHDGYDHSYWFIQSVIAEHVAHHVRVLGAAS</sequence>
<evidence type="ECO:0000256" key="3">
    <source>
        <dbReference type="ARBA" id="ARBA00022487"/>
    </source>
</evidence>
<proteinExistence type="inferred from homology"/>
<evidence type="ECO:0000256" key="7">
    <source>
        <dbReference type="RuleBase" id="RU363068"/>
    </source>
</evidence>
<comment type="similarity">
    <text evidence="1 7">Belongs to the esterase D family.</text>
</comment>
<dbReference type="PANTHER" id="PTHR10061:SF0">
    <property type="entry name" value="S-FORMYLGLUTATHIONE HYDROLASE"/>
    <property type="match status" value="1"/>
</dbReference>
<keyword evidence="4 7" id="KW-0378">Hydrolase</keyword>
<evidence type="ECO:0000256" key="2">
    <source>
        <dbReference type="ARBA" id="ARBA00012479"/>
    </source>
</evidence>
<dbReference type="EMBL" id="JAMXQU010000002">
    <property type="protein sequence ID" value="MCO6158925.1"/>
    <property type="molecule type" value="Genomic_DNA"/>
</dbReference>
<dbReference type="GO" id="GO:0018738">
    <property type="term" value="F:S-formylglutathione hydrolase activity"/>
    <property type="evidence" value="ECO:0007669"/>
    <property type="project" value="UniProtKB-EC"/>
</dbReference>
<keyword evidence="9" id="KW-1185">Reference proteome</keyword>
<protein>
    <recommendedName>
        <fullName evidence="2 6">S-formylglutathione hydrolase</fullName>
        <ecNumber evidence="2 6">3.1.2.12</ecNumber>
    </recommendedName>
</protein>
<evidence type="ECO:0000313" key="8">
    <source>
        <dbReference type="EMBL" id="MCO6158925.1"/>
    </source>
</evidence>
<dbReference type="SUPFAM" id="SSF53474">
    <property type="entry name" value="alpha/beta-Hydrolases"/>
    <property type="match status" value="1"/>
</dbReference>
<dbReference type="PANTHER" id="PTHR10061">
    <property type="entry name" value="S-FORMYLGLUTATHIONE HYDROLASE"/>
    <property type="match status" value="1"/>
</dbReference>
<comment type="catalytic activity">
    <reaction evidence="5 7">
        <text>S-formylglutathione + H2O = formate + glutathione + H(+)</text>
        <dbReference type="Rhea" id="RHEA:14961"/>
        <dbReference type="ChEBI" id="CHEBI:15377"/>
        <dbReference type="ChEBI" id="CHEBI:15378"/>
        <dbReference type="ChEBI" id="CHEBI:15740"/>
        <dbReference type="ChEBI" id="CHEBI:57688"/>
        <dbReference type="ChEBI" id="CHEBI:57925"/>
        <dbReference type="EC" id="3.1.2.12"/>
    </reaction>
</comment>
<dbReference type="Proteomes" id="UP001523401">
    <property type="component" value="Unassembled WGS sequence"/>
</dbReference>
<comment type="function">
    <text evidence="7">Serine hydrolase involved in the detoxification of formaldehyde.</text>
</comment>
<comment type="caution">
    <text evidence="8">The sequence shown here is derived from an EMBL/GenBank/DDBJ whole genome shotgun (WGS) entry which is preliminary data.</text>
</comment>
<accession>A0ABT1CDJ7</accession>
<keyword evidence="3 7" id="KW-0719">Serine esterase</keyword>
<name>A0ABT1CDJ7_9PROT</name>
<evidence type="ECO:0000256" key="5">
    <source>
        <dbReference type="ARBA" id="ARBA00047590"/>
    </source>
</evidence>
<reference evidence="8 9" key="1">
    <citation type="submission" date="2022-06" db="EMBL/GenBank/DDBJ databases">
        <title>Whole-genome of Asaia lannensis strain LMG 27011T.</title>
        <authorList>
            <person name="Sombolestani A."/>
        </authorList>
    </citation>
    <scope>NUCLEOTIDE SEQUENCE [LARGE SCALE GENOMIC DNA]</scope>
    <source>
        <strain evidence="8 9">NBRC 102526</strain>
    </source>
</reference>
<dbReference type="Pfam" id="PF00756">
    <property type="entry name" value="Esterase"/>
    <property type="match status" value="1"/>
</dbReference>
<dbReference type="InterPro" id="IPR000801">
    <property type="entry name" value="Esterase-like"/>
</dbReference>
<organism evidence="8 9">
    <name type="scientific">Asaia lannensis NBRC 102526</name>
    <dbReference type="NCBI Taxonomy" id="1307926"/>
    <lineage>
        <taxon>Bacteria</taxon>
        <taxon>Pseudomonadati</taxon>
        <taxon>Pseudomonadota</taxon>
        <taxon>Alphaproteobacteria</taxon>
        <taxon>Acetobacterales</taxon>
        <taxon>Acetobacteraceae</taxon>
        <taxon>Asaia</taxon>
    </lineage>
</organism>
<dbReference type="InterPro" id="IPR014186">
    <property type="entry name" value="S-formylglutathione_hydrol"/>
</dbReference>
<evidence type="ECO:0000256" key="4">
    <source>
        <dbReference type="ARBA" id="ARBA00022801"/>
    </source>
</evidence>
<dbReference type="NCBIfam" id="TIGR02821">
    <property type="entry name" value="fghA_ester_D"/>
    <property type="match status" value="1"/>
</dbReference>
<dbReference type="Gene3D" id="3.40.50.1820">
    <property type="entry name" value="alpha/beta hydrolase"/>
    <property type="match status" value="1"/>
</dbReference>
<evidence type="ECO:0000256" key="1">
    <source>
        <dbReference type="ARBA" id="ARBA00005622"/>
    </source>
</evidence>